<gene>
    <name evidence="2" type="ORF">IAD51_02965</name>
</gene>
<dbReference type="PANTHER" id="PTHR43778">
    <property type="entry name" value="PYRUVATE CARBOXYLASE"/>
    <property type="match status" value="1"/>
</dbReference>
<dbReference type="InterPro" id="IPR055268">
    <property type="entry name" value="PCB-like"/>
</dbReference>
<feature type="domain" description="Pyruvate carboxyltransferase" evidence="1">
    <location>
        <begin position="3"/>
        <end position="263"/>
    </location>
</feature>
<dbReference type="GO" id="GO:0006094">
    <property type="term" value="P:gluconeogenesis"/>
    <property type="evidence" value="ECO:0007669"/>
    <property type="project" value="TreeGrafter"/>
</dbReference>
<proteinExistence type="predicted"/>
<dbReference type="EC" id="6.4.1.1" evidence="2"/>
<reference evidence="2" key="1">
    <citation type="submission" date="2020-10" db="EMBL/GenBank/DDBJ databases">
        <authorList>
            <person name="Gilroy R."/>
        </authorList>
    </citation>
    <scope>NUCLEOTIDE SEQUENCE</scope>
    <source>
        <strain evidence="2">1063</strain>
    </source>
</reference>
<dbReference type="Pfam" id="PF00682">
    <property type="entry name" value="HMGL-like"/>
    <property type="match status" value="1"/>
</dbReference>
<name>A0A9D1L251_9FIRM</name>
<sequence length="459" mass="50797">MKIGFTETVLRDANQSLIATRLPYAKFADILPEMDKAGYYSVECWGGAVFDCCLRYLDEDPWERLRAIRKAMPNSKLQMLLRGQNLLGYKHYPDEIVRMFVAKSVENGIDIIRIFDALNDLKNIEVATDEALKRGAQVSGTISYTQSPVHTIEAFAKLAKQMEDMGVNTVCVKDMAGVMSPAEAYELIGEIKQSVKIPVVLHTHCTTGMAFMTYLKAVEAGVDVIDTATSCFSGGSSQPATETLHYALTQLGYDTGLDAAVLKKVNDFFKPVRDEYIKSGQLDPKMMATDTDALNYKVPGGMLSNLVAQLKAQNAMDRFEEVLVETPKVRADLGYPPLVTPMSQMVGVQATSNVLAGERYKNISKEVKAYCRGEYGKAPGKISDEVMKKALGDEKPIKGRYADTLEPVFDKTKAELAGVAKSDEDVLDYVLFPQVAEKYFAARKAKEEKVVRYTIAPME</sequence>
<dbReference type="InterPro" id="IPR003379">
    <property type="entry name" value="Carboxylase_cons_dom"/>
</dbReference>
<dbReference type="GO" id="GO:0005737">
    <property type="term" value="C:cytoplasm"/>
    <property type="evidence" value="ECO:0007669"/>
    <property type="project" value="TreeGrafter"/>
</dbReference>
<dbReference type="EMBL" id="DVMN01000053">
    <property type="protein sequence ID" value="HIU21186.1"/>
    <property type="molecule type" value="Genomic_DNA"/>
</dbReference>
<evidence type="ECO:0000313" key="3">
    <source>
        <dbReference type="Proteomes" id="UP000824088"/>
    </source>
</evidence>
<dbReference type="SUPFAM" id="SSF89000">
    <property type="entry name" value="post-HMGL domain-like"/>
    <property type="match status" value="1"/>
</dbReference>
<dbReference type="Pfam" id="PF02436">
    <property type="entry name" value="PYC_OADA"/>
    <property type="match status" value="1"/>
</dbReference>
<organism evidence="2 3">
    <name type="scientific">Candidatus Limadaptatus stercorigallinarum</name>
    <dbReference type="NCBI Taxonomy" id="2840845"/>
    <lineage>
        <taxon>Bacteria</taxon>
        <taxon>Bacillati</taxon>
        <taxon>Bacillota</taxon>
        <taxon>Clostridia</taxon>
        <taxon>Eubacteriales</taxon>
        <taxon>Candidatus Limadaptatus</taxon>
    </lineage>
</organism>
<dbReference type="AlphaFoldDB" id="A0A9D1L251"/>
<dbReference type="NCBIfam" id="NF006761">
    <property type="entry name" value="PRK09282.1"/>
    <property type="match status" value="1"/>
</dbReference>
<dbReference type="GO" id="GO:0004736">
    <property type="term" value="F:pyruvate carboxylase activity"/>
    <property type="evidence" value="ECO:0007669"/>
    <property type="project" value="UniProtKB-EC"/>
</dbReference>
<dbReference type="PROSITE" id="PS50991">
    <property type="entry name" value="PYR_CT"/>
    <property type="match status" value="1"/>
</dbReference>
<dbReference type="PANTHER" id="PTHR43778:SF2">
    <property type="entry name" value="PYRUVATE CARBOXYLASE, MITOCHONDRIAL"/>
    <property type="match status" value="1"/>
</dbReference>
<protein>
    <submittedName>
        <fullName evidence="2">Pyruvate carboxylase subunit B</fullName>
        <ecNumber evidence="2">6.4.1.1</ecNumber>
    </submittedName>
</protein>
<accession>A0A9D1L251</accession>
<dbReference type="Proteomes" id="UP000824088">
    <property type="component" value="Unassembled WGS sequence"/>
</dbReference>
<keyword evidence="2" id="KW-0436">Ligase</keyword>
<evidence type="ECO:0000259" key="1">
    <source>
        <dbReference type="PROSITE" id="PS50991"/>
    </source>
</evidence>
<reference evidence="2" key="2">
    <citation type="journal article" date="2021" name="PeerJ">
        <title>Extensive microbial diversity within the chicken gut microbiome revealed by metagenomics and culture.</title>
        <authorList>
            <person name="Gilroy R."/>
            <person name="Ravi A."/>
            <person name="Getino M."/>
            <person name="Pursley I."/>
            <person name="Horton D.L."/>
            <person name="Alikhan N.F."/>
            <person name="Baker D."/>
            <person name="Gharbi K."/>
            <person name="Hall N."/>
            <person name="Watson M."/>
            <person name="Adriaenssens E.M."/>
            <person name="Foster-Nyarko E."/>
            <person name="Jarju S."/>
            <person name="Secka A."/>
            <person name="Antonio M."/>
            <person name="Oren A."/>
            <person name="Chaudhuri R.R."/>
            <person name="La Ragione R."/>
            <person name="Hildebrand F."/>
            <person name="Pallen M.J."/>
        </authorList>
    </citation>
    <scope>NUCLEOTIDE SEQUENCE</scope>
    <source>
        <strain evidence="2">1063</strain>
    </source>
</reference>
<dbReference type="Gene3D" id="3.20.20.70">
    <property type="entry name" value="Aldolase class I"/>
    <property type="match status" value="1"/>
</dbReference>
<dbReference type="SUPFAM" id="SSF51569">
    <property type="entry name" value="Aldolase"/>
    <property type="match status" value="1"/>
</dbReference>
<dbReference type="InterPro" id="IPR000891">
    <property type="entry name" value="PYR_CT"/>
</dbReference>
<evidence type="ECO:0000313" key="2">
    <source>
        <dbReference type="EMBL" id="HIU21186.1"/>
    </source>
</evidence>
<dbReference type="CDD" id="cd07937">
    <property type="entry name" value="DRE_TIM_PC_TC_5S"/>
    <property type="match status" value="1"/>
</dbReference>
<keyword evidence="2" id="KW-0670">Pyruvate</keyword>
<comment type="caution">
    <text evidence="2">The sequence shown here is derived from an EMBL/GenBank/DDBJ whole genome shotgun (WGS) entry which is preliminary data.</text>
</comment>
<dbReference type="InterPro" id="IPR013785">
    <property type="entry name" value="Aldolase_TIM"/>
</dbReference>